<dbReference type="AlphaFoldDB" id="A0A7I7XDD1"/>
<dbReference type="Proteomes" id="UP000466517">
    <property type="component" value="Chromosome"/>
</dbReference>
<reference evidence="3 4" key="1">
    <citation type="journal article" date="2019" name="Emerg. Microbes Infect.">
        <title>Comprehensive subspecies identification of 175 nontuberculous mycobacteria species based on 7547 genomic profiles.</title>
        <authorList>
            <person name="Matsumoto Y."/>
            <person name="Kinjo T."/>
            <person name="Motooka D."/>
            <person name="Nabeya D."/>
            <person name="Jung N."/>
            <person name="Uechi K."/>
            <person name="Horii T."/>
            <person name="Iida T."/>
            <person name="Fujita J."/>
            <person name="Nakamura S."/>
        </authorList>
    </citation>
    <scope>NUCLEOTIDE SEQUENCE [LARGE SCALE GENOMIC DNA]</scope>
    <source>
        <strain evidence="3 4">JCM 13574</strain>
    </source>
</reference>
<keyword evidence="4" id="KW-1185">Reference proteome</keyword>
<gene>
    <name evidence="3" type="ORF">MMAD_17570</name>
</gene>
<organism evidence="3 4">
    <name type="scientific">Mycolicibacterium madagascariense</name>
    <dbReference type="NCBI Taxonomy" id="212765"/>
    <lineage>
        <taxon>Bacteria</taxon>
        <taxon>Bacillati</taxon>
        <taxon>Actinomycetota</taxon>
        <taxon>Actinomycetes</taxon>
        <taxon>Mycobacteriales</taxon>
        <taxon>Mycobacteriaceae</taxon>
        <taxon>Mycolicibacterium</taxon>
    </lineage>
</organism>
<dbReference type="EMBL" id="AP022610">
    <property type="protein sequence ID" value="BBZ27462.1"/>
    <property type="molecule type" value="Genomic_DNA"/>
</dbReference>
<dbReference type="Gene3D" id="3.40.630.10">
    <property type="entry name" value="Zn peptidases"/>
    <property type="match status" value="1"/>
</dbReference>
<feature type="domain" description="Peptidase M14" evidence="2">
    <location>
        <begin position="1"/>
        <end position="187"/>
    </location>
</feature>
<dbReference type="KEGG" id="mmag:MMAD_17570"/>
<sequence length="187" mass="19843">MLFVGGIHGDEPEGAYSTSQLPAAFTNAGLAETVTLTILEDANPDGRAAGTRVNANGVDINRNFPASNFDQNNPIYGREPLSQPESRALKDTIDRVDPNLVMVAHAWSGRKFINFDGPAQELADRFSAASGLPVEASASFAPTPGSLGSYVGRDRGIPILTIEVLKGTDQQVVWEQLHTALLQAIAG</sequence>
<comment type="caution">
    <text evidence="1">Lacks conserved residue(s) required for the propagation of feature annotation.</text>
</comment>
<evidence type="ECO:0000313" key="4">
    <source>
        <dbReference type="Proteomes" id="UP000466517"/>
    </source>
</evidence>
<name>A0A7I7XDD1_9MYCO</name>
<evidence type="ECO:0000256" key="1">
    <source>
        <dbReference type="PROSITE-ProRule" id="PRU01379"/>
    </source>
</evidence>
<proteinExistence type="inferred from homology"/>
<dbReference type="PROSITE" id="PS52035">
    <property type="entry name" value="PEPTIDASE_M14"/>
    <property type="match status" value="1"/>
</dbReference>
<protein>
    <recommendedName>
        <fullName evidence="2">Peptidase M14 domain-containing protein</fullName>
    </recommendedName>
</protein>
<dbReference type="Pfam" id="PF00246">
    <property type="entry name" value="Peptidase_M14"/>
    <property type="match status" value="1"/>
</dbReference>
<dbReference type="InterPro" id="IPR000834">
    <property type="entry name" value="Peptidase_M14"/>
</dbReference>
<evidence type="ECO:0000313" key="3">
    <source>
        <dbReference type="EMBL" id="BBZ27462.1"/>
    </source>
</evidence>
<dbReference type="SUPFAM" id="SSF53187">
    <property type="entry name" value="Zn-dependent exopeptidases"/>
    <property type="match status" value="1"/>
</dbReference>
<dbReference type="GO" id="GO:0008270">
    <property type="term" value="F:zinc ion binding"/>
    <property type="evidence" value="ECO:0007669"/>
    <property type="project" value="InterPro"/>
</dbReference>
<evidence type="ECO:0000259" key="2">
    <source>
        <dbReference type="PROSITE" id="PS52035"/>
    </source>
</evidence>
<comment type="similarity">
    <text evidence="1">Belongs to the peptidase M14 family.</text>
</comment>
<accession>A0A7I7XDD1</accession>
<dbReference type="GO" id="GO:0004181">
    <property type="term" value="F:metallocarboxypeptidase activity"/>
    <property type="evidence" value="ECO:0007669"/>
    <property type="project" value="InterPro"/>
</dbReference>
<dbReference type="GO" id="GO:0006508">
    <property type="term" value="P:proteolysis"/>
    <property type="evidence" value="ECO:0007669"/>
    <property type="project" value="InterPro"/>
</dbReference>